<sequence>MLKERIRTDCGNGDNCSQVILRAVAEEYGISLSEELFCACRGIHGGFGINGMCSGIVAGVMALGLLCEEEELKLKRILFLLRVQNRFGSLDCCTLSALGADCSGVLEEIGGILQEVIEE</sequence>
<evidence type="ECO:0008006" key="3">
    <source>
        <dbReference type="Google" id="ProtNLM"/>
    </source>
</evidence>
<protein>
    <recommendedName>
        <fullName evidence="3">C_GCAxxG_C_C family protein</fullName>
    </recommendedName>
</protein>
<keyword evidence="2" id="KW-1185">Reference proteome</keyword>
<dbReference type="GeneID" id="86193030"/>
<evidence type="ECO:0000313" key="1">
    <source>
        <dbReference type="EMBL" id="GCB28361.1"/>
    </source>
</evidence>
<name>A0A401L9Y0_9FIRM</name>
<dbReference type="RefSeq" id="WP_160117280.1">
    <property type="nucleotide sequence ID" value="NZ_DAVZTY010000009.1"/>
</dbReference>
<dbReference type="EMBL" id="BHVZ01000001">
    <property type="protein sequence ID" value="GCB28361.1"/>
    <property type="molecule type" value="Genomic_DNA"/>
</dbReference>
<reference evidence="1 2" key="1">
    <citation type="submission" date="2018-10" db="EMBL/GenBank/DDBJ databases">
        <title>Draft Genome Sequence of Anaerotignum sp. KCTC 15736.</title>
        <authorList>
            <person name="Choi S.H."/>
            <person name="Kim J.S."/>
            <person name="Kang S.W."/>
            <person name="Lee J.S."/>
            <person name="Park S.H."/>
        </authorList>
    </citation>
    <scope>NUCLEOTIDE SEQUENCE [LARGE SCALE GENOMIC DNA]</scope>
    <source>
        <strain evidence="1 2">KCTC 15736</strain>
    </source>
</reference>
<dbReference type="OrthoDB" id="9791535at2"/>
<proteinExistence type="predicted"/>
<accession>A0A401L9Y0</accession>
<dbReference type="InterPro" id="IPR010181">
    <property type="entry name" value="CGCAxxGCC_motif"/>
</dbReference>
<organism evidence="1 2">
    <name type="scientific">Anaerotignum faecicola</name>
    <dbReference type="NCBI Taxonomy" id="2358141"/>
    <lineage>
        <taxon>Bacteria</taxon>
        <taxon>Bacillati</taxon>
        <taxon>Bacillota</taxon>
        <taxon>Clostridia</taxon>
        <taxon>Lachnospirales</taxon>
        <taxon>Anaerotignaceae</taxon>
        <taxon>Anaerotignum</taxon>
    </lineage>
</organism>
<gene>
    <name evidence="1" type="ORF">KGMB03357_00220</name>
</gene>
<comment type="caution">
    <text evidence="1">The sequence shown here is derived from an EMBL/GenBank/DDBJ whole genome shotgun (WGS) entry which is preliminary data.</text>
</comment>
<evidence type="ECO:0000313" key="2">
    <source>
        <dbReference type="Proteomes" id="UP000287361"/>
    </source>
</evidence>
<dbReference type="Pfam" id="PF09719">
    <property type="entry name" value="C_GCAxxG_C_C"/>
    <property type="match status" value="1"/>
</dbReference>
<dbReference type="Proteomes" id="UP000287361">
    <property type="component" value="Unassembled WGS sequence"/>
</dbReference>
<dbReference type="AlphaFoldDB" id="A0A401L9Y0"/>